<protein>
    <submittedName>
        <fullName evidence="1">Uncharacterized protein</fullName>
    </submittedName>
</protein>
<dbReference type="AlphaFoldDB" id="A0A232ESI9"/>
<dbReference type="Proteomes" id="UP000215335">
    <property type="component" value="Unassembled WGS sequence"/>
</dbReference>
<accession>A0A232ESI9</accession>
<comment type="caution">
    <text evidence="1">The sequence shown here is derived from an EMBL/GenBank/DDBJ whole genome shotgun (WGS) entry which is preliminary data.</text>
</comment>
<sequence length="149" mass="17047">MNKESTRHCCVTEVSEPILIPHKVWRSAALTLYSFKALDVRSFEVALRLPSMQARFSSAKLSRGSLELEKPNRNVAGQKFLDDEKITSFNPPIAKQKYLYEYVKSQDYPSTEIDIRHKTTTPTPHLSAFDHIADSGAEQTTKKYEHVDF</sequence>
<evidence type="ECO:0000313" key="2">
    <source>
        <dbReference type="Proteomes" id="UP000215335"/>
    </source>
</evidence>
<dbReference type="EMBL" id="NNAY01002414">
    <property type="protein sequence ID" value="OXU21329.1"/>
    <property type="molecule type" value="Genomic_DNA"/>
</dbReference>
<name>A0A232ESI9_9HYME</name>
<gene>
    <name evidence="1" type="ORF">TSAR_003956</name>
</gene>
<keyword evidence="2" id="KW-1185">Reference proteome</keyword>
<proteinExistence type="predicted"/>
<evidence type="ECO:0000313" key="1">
    <source>
        <dbReference type="EMBL" id="OXU21329.1"/>
    </source>
</evidence>
<organism evidence="1 2">
    <name type="scientific">Trichomalopsis sarcophagae</name>
    <dbReference type="NCBI Taxonomy" id="543379"/>
    <lineage>
        <taxon>Eukaryota</taxon>
        <taxon>Metazoa</taxon>
        <taxon>Ecdysozoa</taxon>
        <taxon>Arthropoda</taxon>
        <taxon>Hexapoda</taxon>
        <taxon>Insecta</taxon>
        <taxon>Pterygota</taxon>
        <taxon>Neoptera</taxon>
        <taxon>Endopterygota</taxon>
        <taxon>Hymenoptera</taxon>
        <taxon>Apocrita</taxon>
        <taxon>Proctotrupomorpha</taxon>
        <taxon>Chalcidoidea</taxon>
        <taxon>Pteromalidae</taxon>
        <taxon>Pteromalinae</taxon>
        <taxon>Trichomalopsis</taxon>
    </lineage>
</organism>
<reference evidence="1 2" key="1">
    <citation type="journal article" date="2017" name="Curr. Biol.">
        <title>The Evolution of Venom by Co-option of Single-Copy Genes.</title>
        <authorList>
            <person name="Martinson E.O."/>
            <person name="Mrinalini"/>
            <person name="Kelkar Y.D."/>
            <person name="Chang C.H."/>
            <person name="Werren J.H."/>
        </authorList>
    </citation>
    <scope>NUCLEOTIDE SEQUENCE [LARGE SCALE GENOMIC DNA]</scope>
    <source>
        <strain evidence="1 2">Alberta</strain>
        <tissue evidence="1">Whole body</tissue>
    </source>
</reference>